<proteinExistence type="predicted"/>
<dbReference type="EMBL" id="BLXO01000008">
    <property type="protein sequence ID" value="GFN47218.1"/>
    <property type="molecule type" value="Genomic_DNA"/>
</dbReference>
<dbReference type="Proteomes" id="UP000504714">
    <property type="component" value="Unassembled WGS sequence"/>
</dbReference>
<reference evidence="1 2" key="1">
    <citation type="submission" date="2020-06" db="EMBL/GenBank/DDBJ databases">
        <title>The genome sequence of Candidatus Regiella insecticola strain Tut.</title>
        <authorList>
            <person name="Nikoh N."/>
            <person name="Tsuchida T."/>
            <person name="Koga R."/>
            <person name="Oshima K."/>
            <person name="Hattori M."/>
            <person name="Fukatsu T."/>
        </authorList>
    </citation>
    <scope>NUCLEOTIDE SEQUENCE [LARGE SCALE GENOMIC DNA]</scope>
    <source>
        <strain evidence="1 2">Tut</strain>
    </source>
</reference>
<gene>
    <name evidence="1" type="ORF">RINTU1_31800</name>
</gene>
<accession>A0A6L2ZSR8</accession>
<protein>
    <submittedName>
        <fullName evidence="1">Uncharacterized protein</fullName>
    </submittedName>
</protein>
<comment type="caution">
    <text evidence="1">The sequence shown here is derived from an EMBL/GenBank/DDBJ whole genome shotgun (WGS) entry which is preliminary data.</text>
</comment>
<sequence>MENINFFTLLKKIQTPGYPPSFAEALSSNSPSFIRLVA</sequence>
<evidence type="ECO:0000313" key="2">
    <source>
        <dbReference type="Proteomes" id="UP000504714"/>
    </source>
</evidence>
<name>A0A6L2ZSR8_9ENTR</name>
<organism evidence="1 2">
    <name type="scientific">Candidatus Regiella insecticola</name>
    <dbReference type="NCBI Taxonomy" id="138073"/>
    <lineage>
        <taxon>Bacteria</taxon>
        <taxon>Pseudomonadati</taxon>
        <taxon>Pseudomonadota</taxon>
        <taxon>Gammaproteobacteria</taxon>
        <taxon>Enterobacterales</taxon>
        <taxon>Enterobacteriaceae</taxon>
        <taxon>aphid secondary symbionts</taxon>
        <taxon>Candidatus Regiella</taxon>
    </lineage>
</organism>
<evidence type="ECO:0000313" key="1">
    <source>
        <dbReference type="EMBL" id="GFN47218.1"/>
    </source>
</evidence>
<dbReference type="AlphaFoldDB" id="A0A6L2ZSR8"/>